<gene>
    <name evidence="1" type="ORF">DSM3645_28937</name>
</gene>
<dbReference type="STRING" id="314230.DSM3645_28937"/>
<reference evidence="1 2" key="1">
    <citation type="submission" date="2006-02" db="EMBL/GenBank/DDBJ databases">
        <authorList>
            <person name="Amann R."/>
            <person name="Ferriera S."/>
            <person name="Johnson J."/>
            <person name="Kravitz S."/>
            <person name="Halpern A."/>
            <person name="Remington K."/>
            <person name="Beeson K."/>
            <person name="Tran B."/>
            <person name="Rogers Y.-H."/>
            <person name="Friedman R."/>
            <person name="Venter J.C."/>
        </authorList>
    </citation>
    <scope>NUCLEOTIDE SEQUENCE [LARGE SCALE GENOMIC DNA]</scope>
    <source>
        <strain evidence="1 2">DSM 3645</strain>
    </source>
</reference>
<evidence type="ECO:0000313" key="2">
    <source>
        <dbReference type="Proteomes" id="UP000004358"/>
    </source>
</evidence>
<comment type="caution">
    <text evidence="1">The sequence shown here is derived from an EMBL/GenBank/DDBJ whole genome shotgun (WGS) entry which is preliminary data.</text>
</comment>
<dbReference type="EMBL" id="AANZ01000004">
    <property type="protein sequence ID" value="EAQ81687.1"/>
    <property type="molecule type" value="Genomic_DNA"/>
</dbReference>
<dbReference type="AlphaFoldDB" id="A3ZPK9"/>
<organism evidence="1 2">
    <name type="scientific">Blastopirellula marina DSM 3645</name>
    <dbReference type="NCBI Taxonomy" id="314230"/>
    <lineage>
        <taxon>Bacteria</taxon>
        <taxon>Pseudomonadati</taxon>
        <taxon>Planctomycetota</taxon>
        <taxon>Planctomycetia</taxon>
        <taxon>Pirellulales</taxon>
        <taxon>Pirellulaceae</taxon>
        <taxon>Blastopirellula</taxon>
    </lineage>
</organism>
<proteinExistence type="predicted"/>
<evidence type="ECO:0000313" key="1">
    <source>
        <dbReference type="EMBL" id="EAQ81687.1"/>
    </source>
</evidence>
<protein>
    <submittedName>
        <fullName evidence="1">Uncharacterized protein</fullName>
    </submittedName>
</protein>
<dbReference type="Proteomes" id="UP000004358">
    <property type="component" value="Unassembled WGS sequence"/>
</dbReference>
<dbReference type="OrthoDB" id="277102at2"/>
<accession>A3ZPK9</accession>
<dbReference type="HOGENOM" id="CLU_1486324_0_0_0"/>
<sequence length="181" mass="20725">MLTLPPPTAPTPLSYYRIRSIQDKVDGVYYWLKAARSPEQQTLFADLQVAKNLLNDLPVLLDAERHETDRRWRTAIQAIPSLRNESLAAAPEASLTESRGWSDIQEDHPAQRRFESHETGVGCYEFEAEFHFVRGPMGDQLHGVTITSPLRLDEDELVEVTRAAELRLLANEAETWWEGRR</sequence>
<dbReference type="RefSeq" id="WP_002653678.1">
    <property type="nucleotide sequence ID" value="NZ_CH672376.1"/>
</dbReference>
<name>A3ZPK9_9BACT</name>